<dbReference type="InterPro" id="IPR036388">
    <property type="entry name" value="WH-like_DNA-bd_sf"/>
</dbReference>
<keyword evidence="3 5" id="KW-0238">DNA-binding</keyword>
<reference evidence="8 9" key="2">
    <citation type="journal article" date="2011" name="J. Bacteriol.">
        <title>Complete genome sequences for the anaerobic, extremely thermophilic plant biomass-degrading bacteria Caldicellulosiruptor hydrothermalis, Caldicellulosiruptor kristjanssonii, Caldicellulosiruptor kronotskyensis, Caldicellulosiruptor owensenis, and Caldicellulosiruptor lactoaceticus.</title>
        <authorList>
            <person name="Blumer-Schuette S.E."/>
            <person name="Ozdemir I."/>
            <person name="Mistry D."/>
            <person name="Lucas S."/>
            <person name="Lapidus A."/>
            <person name="Cheng J.F."/>
            <person name="Goodwin L.A."/>
            <person name="Pitluck S."/>
            <person name="Land M.L."/>
            <person name="Hauser L.J."/>
            <person name="Woyke T."/>
            <person name="Mikhailova N."/>
            <person name="Pati A."/>
            <person name="Kyrpides N.C."/>
            <person name="Ivanova N."/>
            <person name="Detter J.C."/>
            <person name="Walston-Davenport K."/>
            <person name="Han S."/>
            <person name="Adams M.W."/>
            <person name="Kelly R.M."/>
        </authorList>
    </citation>
    <scope>NUCLEOTIDE SEQUENCE [LARGE SCALE GENOMIC DNA]</scope>
    <source>
        <strain evidence="9">ATCC 700167 / DSM 13100 / OL</strain>
    </source>
</reference>
<evidence type="ECO:0000259" key="6">
    <source>
        <dbReference type="PROSITE" id="PS00715"/>
    </source>
</evidence>
<dbReference type="InterPro" id="IPR007627">
    <property type="entry name" value="RNA_pol_sigma70_r2"/>
</dbReference>
<evidence type="ECO:0000256" key="4">
    <source>
        <dbReference type="ARBA" id="ARBA00023163"/>
    </source>
</evidence>
<accession>E4Q616</accession>
<dbReference type="CDD" id="cd06171">
    <property type="entry name" value="Sigma70_r4"/>
    <property type="match status" value="1"/>
</dbReference>
<dbReference type="SUPFAM" id="SSF88946">
    <property type="entry name" value="Sigma2 domain of RNA polymerase sigma factors"/>
    <property type="match status" value="1"/>
</dbReference>
<proteinExistence type="inferred from homology"/>
<feature type="domain" description="RNA polymerase sigma-70" evidence="7">
    <location>
        <begin position="234"/>
        <end position="260"/>
    </location>
</feature>
<dbReference type="PANTHER" id="PTHR30603">
    <property type="entry name" value="RNA POLYMERASE SIGMA FACTOR RPO"/>
    <property type="match status" value="1"/>
</dbReference>
<dbReference type="Pfam" id="PF00140">
    <property type="entry name" value="Sigma70_r1_2"/>
    <property type="match status" value="1"/>
</dbReference>
<evidence type="ECO:0000256" key="2">
    <source>
        <dbReference type="ARBA" id="ARBA00023082"/>
    </source>
</evidence>
<comment type="similarity">
    <text evidence="5">Belongs to the sigma-70 factor family.</text>
</comment>
<organism evidence="8 9">
    <name type="scientific">Caldicellulosiruptor owensensis (strain ATCC 700167 / DSM 13100 / OL)</name>
    <dbReference type="NCBI Taxonomy" id="632518"/>
    <lineage>
        <taxon>Bacteria</taxon>
        <taxon>Bacillati</taxon>
        <taxon>Bacillota</taxon>
        <taxon>Bacillota incertae sedis</taxon>
        <taxon>Caldicellulosiruptorales</taxon>
        <taxon>Caldicellulosiruptoraceae</taxon>
        <taxon>Caldicellulosiruptor</taxon>
    </lineage>
</organism>
<dbReference type="OrthoDB" id="9809557at2"/>
<dbReference type="STRING" id="632518.Calow_0822"/>
<dbReference type="Pfam" id="PF04545">
    <property type="entry name" value="Sigma70_r4"/>
    <property type="match status" value="1"/>
</dbReference>
<reference key="1">
    <citation type="submission" date="2010-09" db="EMBL/GenBank/DDBJ databases">
        <title>Complete sequence of Caldicellulosiruptor owensensis OL.</title>
        <authorList>
            <consortium name="US DOE Joint Genome Institute"/>
            <person name="Lucas S."/>
            <person name="Copeland A."/>
            <person name="Lapidus A."/>
            <person name="Cheng J.-F."/>
            <person name="Bruce D."/>
            <person name="Goodwin L."/>
            <person name="Pitluck S."/>
            <person name="Davenport K."/>
            <person name="Detter J.C."/>
            <person name="Han C."/>
            <person name="Tapia R."/>
            <person name="Land M."/>
            <person name="Hauser L."/>
            <person name="Chang Y.-J."/>
            <person name="Jeffries C."/>
            <person name="Kyrpides N."/>
            <person name="Ivanova N."/>
            <person name="Mikhailova N."/>
            <person name="Blumer-Schuette S.E."/>
            <person name="Kelly R.M."/>
            <person name="Woyke T."/>
        </authorList>
    </citation>
    <scope>NUCLEOTIDE SEQUENCE</scope>
    <source>
        <strain>OL</strain>
    </source>
</reference>
<dbReference type="InterPro" id="IPR007624">
    <property type="entry name" value="RNA_pol_sigma70_r3"/>
</dbReference>
<dbReference type="Pfam" id="PF04542">
    <property type="entry name" value="Sigma70_r2"/>
    <property type="match status" value="1"/>
</dbReference>
<dbReference type="InterPro" id="IPR007630">
    <property type="entry name" value="RNA_pol_sigma70_r4"/>
</dbReference>
<keyword evidence="2 5" id="KW-0731">Sigma factor</keyword>
<dbReference type="RefSeq" id="WP_013411783.1">
    <property type="nucleotide sequence ID" value="NC_014657.1"/>
</dbReference>
<dbReference type="HOGENOM" id="CLU_014793_3_5_9"/>
<dbReference type="PIRSF" id="PIRSF000770">
    <property type="entry name" value="RNA_pol_sigma-SigE/K"/>
    <property type="match status" value="1"/>
</dbReference>
<evidence type="ECO:0000256" key="5">
    <source>
        <dbReference type="RuleBase" id="RU362124"/>
    </source>
</evidence>
<dbReference type="eggNOG" id="COG0568">
    <property type="taxonomic scope" value="Bacteria"/>
</dbReference>
<dbReference type="NCBIfam" id="TIGR02937">
    <property type="entry name" value="sigma70-ECF"/>
    <property type="match status" value="1"/>
</dbReference>
<dbReference type="PROSITE" id="PS00716">
    <property type="entry name" value="SIGMA70_2"/>
    <property type="match status" value="1"/>
</dbReference>
<evidence type="ECO:0000259" key="7">
    <source>
        <dbReference type="PROSITE" id="PS00716"/>
    </source>
</evidence>
<dbReference type="GO" id="GO:0003677">
    <property type="term" value="F:DNA binding"/>
    <property type="evidence" value="ECO:0007669"/>
    <property type="project" value="UniProtKB-KW"/>
</dbReference>
<dbReference type="KEGG" id="cow:Calow_0822"/>
<dbReference type="Gene3D" id="1.10.601.10">
    <property type="entry name" value="RNA Polymerase Primary Sigma Factor"/>
    <property type="match status" value="1"/>
</dbReference>
<dbReference type="InterPro" id="IPR000943">
    <property type="entry name" value="RNA_pol_sigma70"/>
</dbReference>
<dbReference type="InterPro" id="IPR013325">
    <property type="entry name" value="RNA_pol_sigma_r2"/>
</dbReference>
<evidence type="ECO:0000313" key="9">
    <source>
        <dbReference type="Proteomes" id="UP000006889"/>
    </source>
</evidence>
<dbReference type="PANTHER" id="PTHR30603:SF47">
    <property type="entry name" value="RNA POLYMERASE SIGMA FACTOR SIGD, CHLOROPLASTIC"/>
    <property type="match status" value="1"/>
</dbReference>
<dbReference type="Pfam" id="PF04539">
    <property type="entry name" value="Sigma70_r3"/>
    <property type="match status" value="1"/>
</dbReference>
<dbReference type="Gene3D" id="1.10.10.10">
    <property type="entry name" value="Winged helix-like DNA-binding domain superfamily/Winged helix DNA-binding domain"/>
    <property type="match status" value="2"/>
</dbReference>
<protein>
    <recommendedName>
        <fullName evidence="5">RNA polymerase sigma factor</fullName>
    </recommendedName>
</protein>
<evidence type="ECO:0000313" key="8">
    <source>
        <dbReference type="EMBL" id="ADQ04390.1"/>
    </source>
</evidence>
<dbReference type="InterPro" id="IPR013324">
    <property type="entry name" value="RNA_pol_sigma_r3/r4-like"/>
</dbReference>
<evidence type="ECO:0000256" key="3">
    <source>
        <dbReference type="ARBA" id="ARBA00023125"/>
    </source>
</evidence>
<dbReference type="PRINTS" id="PR00046">
    <property type="entry name" value="SIGMA70FCT"/>
</dbReference>
<sequence length="273" mass="32301">MTDIIHDMLQAASEYELLTPEEEIELAKRIEQGDEKAKEKLFRANKRLVANIAKRYRGFGLDYEDLMQEGFIGLMNAVNKYDYRQGYRFATYATWWIRQAITKAIYNTGRNIRVPIHLHEQMFKIRKVYRKLLQENNREPTIREIAKEMNWSTKKVQKMLDLFNEIVSLDTPIGEDGLATIGDFMIDDKAFSYFENVEKQLLVEQLTKYFDKLSEKEKRVIVLRYGLADGKGRTLEEVGNALNLTRERIRQIEIKALRKIRYNLLKDERAKTF</sequence>
<dbReference type="GO" id="GO:0016987">
    <property type="term" value="F:sigma factor activity"/>
    <property type="evidence" value="ECO:0007669"/>
    <property type="project" value="UniProtKB-KW"/>
</dbReference>
<dbReference type="AlphaFoldDB" id="E4Q616"/>
<name>E4Q616_CALOW</name>
<comment type="function">
    <text evidence="5">Sigma factors are initiation factors that promote the attachment of RNA polymerase to specific initiation sites and are then released.</text>
</comment>
<keyword evidence="1 5" id="KW-0805">Transcription regulation</keyword>
<evidence type="ECO:0000256" key="1">
    <source>
        <dbReference type="ARBA" id="ARBA00023015"/>
    </source>
</evidence>
<gene>
    <name evidence="8" type="ordered locus">Calow_0822</name>
</gene>
<dbReference type="GO" id="GO:0006352">
    <property type="term" value="P:DNA-templated transcription initiation"/>
    <property type="evidence" value="ECO:0007669"/>
    <property type="project" value="InterPro"/>
</dbReference>
<dbReference type="InterPro" id="IPR009042">
    <property type="entry name" value="RNA_pol_sigma70_r1_2"/>
</dbReference>
<dbReference type="SUPFAM" id="SSF88659">
    <property type="entry name" value="Sigma3 and sigma4 domains of RNA polymerase sigma factors"/>
    <property type="match status" value="2"/>
</dbReference>
<dbReference type="InterPro" id="IPR050239">
    <property type="entry name" value="Sigma-70_RNA_pol_init_factors"/>
</dbReference>
<feature type="domain" description="RNA polymerase sigma-70" evidence="6">
    <location>
        <begin position="65"/>
        <end position="78"/>
    </location>
</feature>
<keyword evidence="9" id="KW-1185">Reference proteome</keyword>
<dbReference type="InterPro" id="IPR014284">
    <property type="entry name" value="RNA_pol_sigma-70_dom"/>
</dbReference>
<dbReference type="Proteomes" id="UP000006889">
    <property type="component" value="Chromosome"/>
</dbReference>
<keyword evidence="4 5" id="KW-0804">Transcription</keyword>
<dbReference type="EMBL" id="CP002216">
    <property type="protein sequence ID" value="ADQ04390.1"/>
    <property type="molecule type" value="Genomic_DNA"/>
</dbReference>
<dbReference type="PROSITE" id="PS00715">
    <property type="entry name" value="SIGMA70_1"/>
    <property type="match status" value="1"/>
</dbReference>